<keyword evidence="1" id="KW-0732">Signal</keyword>
<keyword evidence="3" id="KW-1185">Reference proteome</keyword>
<dbReference type="EMBL" id="JAGSXJ010000003">
    <property type="protein sequence ID" value="KAH6693799.1"/>
    <property type="molecule type" value="Genomic_DNA"/>
</dbReference>
<reference evidence="2" key="1">
    <citation type="journal article" date="2021" name="Nat. Commun.">
        <title>Genetic determinants of endophytism in the Arabidopsis root mycobiome.</title>
        <authorList>
            <person name="Mesny F."/>
            <person name="Miyauchi S."/>
            <person name="Thiergart T."/>
            <person name="Pickel B."/>
            <person name="Atanasova L."/>
            <person name="Karlsson M."/>
            <person name="Huettel B."/>
            <person name="Barry K.W."/>
            <person name="Haridas S."/>
            <person name="Chen C."/>
            <person name="Bauer D."/>
            <person name="Andreopoulos W."/>
            <person name="Pangilinan J."/>
            <person name="LaButti K."/>
            <person name="Riley R."/>
            <person name="Lipzen A."/>
            <person name="Clum A."/>
            <person name="Drula E."/>
            <person name="Henrissat B."/>
            <person name="Kohler A."/>
            <person name="Grigoriev I.V."/>
            <person name="Martin F.M."/>
            <person name="Hacquard S."/>
        </authorList>
    </citation>
    <scope>NUCLEOTIDE SEQUENCE</scope>
    <source>
        <strain evidence="2">MPI-SDFR-AT-0117</strain>
    </source>
</reference>
<organism evidence="2 3">
    <name type="scientific">Plectosphaerella plurivora</name>
    <dbReference type="NCBI Taxonomy" id="936078"/>
    <lineage>
        <taxon>Eukaryota</taxon>
        <taxon>Fungi</taxon>
        <taxon>Dikarya</taxon>
        <taxon>Ascomycota</taxon>
        <taxon>Pezizomycotina</taxon>
        <taxon>Sordariomycetes</taxon>
        <taxon>Hypocreomycetidae</taxon>
        <taxon>Glomerellales</taxon>
        <taxon>Plectosphaerellaceae</taxon>
        <taxon>Plectosphaerella</taxon>
    </lineage>
</organism>
<dbReference type="OrthoDB" id="10565632at2759"/>
<evidence type="ECO:0000313" key="2">
    <source>
        <dbReference type="EMBL" id="KAH6693799.1"/>
    </source>
</evidence>
<gene>
    <name evidence="2" type="ORF">F5X68DRAFT_228208</name>
</gene>
<protein>
    <submittedName>
        <fullName evidence="2">Uncharacterized protein</fullName>
    </submittedName>
</protein>
<evidence type="ECO:0000313" key="3">
    <source>
        <dbReference type="Proteomes" id="UP000770015"/>
    </source>
</evidence>
<comment type="caution">
    <text evidence="2">The sequence shown here is derived from an EMBL/GenBank/DDBJ whole genome shotgun (WGS) entry which is preliminary data.</text>
</comment>
<evidence type="ECO:0000256" key="1">
    <source>
        <dbReference type="SAM" id="SignalP"/>
    </source>
</evidence>
<sequence length="142" mass="14738">MRIAALCSLVAAVQLVAAGGTLAPVAGGKLHARSPVNVVGTTAKVGSYTGNVAHPGGKLKMRDLSDDHSARADPFTGDVAFPGDKVKRERSGNAAIAKPFTGDVAFPGDKVKKDLSDDHSARADPFTGVIAFPGDRRVRRTF</sequence>
<proteinExistence type="predicted"/>
<feature type="signal peptide" evidence="1">
    <location>
        <begin position="1"/>
        <end position="18"/>
    </location>
</feature>
<dbReference type="Proteomes" id="UP000770015">
    <property type="component" value="Unassembled WGS sequence"/>
</dbReference>
<accession>A0A9P8VL59</accession>
<dbReference type="AlphaFoldDB" id="A0A9P8VL59"/>
<feature type="chain" id="PRO_5040402734" evidence="1">
    <location>
        <begin position="19"/>
        <end position="142"/>
    </location>
</feature>
<name>A0A9P8VL59_9PEZI</name>